<evidence type="ECO:0000313" key="7">
    <source>
        <dbReference type="Proteomes" id="UP000291485"/>
    </source>
</evidence>
<feature type="domain" description="Sulfatase N-terminal" evidence="5">
    <location>
        <begin position="39"/>
        <end position="433"/>
    </location>
</feature>
<keyword evidence="3" id="KW-0378">Hydrolase</keyword>
<dbReference type="CDD" id="cd16025">
    <property type="entry name" value="PAS_like"/>
    <property type="match status" value="1"/>
</dbReference>
<dbReference type="InterPro" id="IPR024607">
    <property type="entry name" value="Sulfatase_CS"/>
</dbReference>
<dbReference type="PANTHER" id="PTHR42693:SF53">
    <property type="entry name" value="ENDO-4-O-SULFATASE"/>
    <property type="match status" value="1"/>
</dbReference>
<evidence type="ECO:0000256" key="3">
    <source>
        <dbReference type="ARBA" id="ARBA00022801"/>
    </source>
</evidence>
<reference evidence="6 7" key="1">
    <citation type="submission" date="2019-02" db="EMBL/GenBank/DDBJ databases">
        <title>Pedobacter sp. RP-3-11 sp. nov., isolated from Arctic soil.</title>
        <authorList>
            <person name="Dahal R.H."/>
        </authorList>
    </citation>
    <scope>NUCLEOTIDE SEQUENCE [LARGE SCALE GENOMIC DNA]</scope>
    <source>
        <strain evidence="6 7">RP-3-11</strain>
    </source>
</reference>
<comment type="caution">
    <text evidence="6">The sequence shown here is derived from an EMBL/GenBank/DDBJ whole genome shotgun (WGS) entry which is preliminary data.</text>
</comment>
<accession>A0A4R0PBE3</accession>
<dbReference type="Gene3D" id="3.40.720.10">
    <property type="entry name" value="Alkaline Phosphatase, subunit A"/>
    <property type="match status" value="1"/>
</dbReference>
<keyword evidence="4" id="KW-0106">Calcium</keyword>
<dbReference type="InterPro" id="IPR050738">
    <property type="entry name" value="Sulfatase"/>
</dbReference>
<evidence type="ECO:0000256" key="1">
    <source>
        <dbReference type="ARBA" id="ARBA00008779"/>
    </source>
</evidence>
<dbReference type="InterPro" id="IPR017850">
    <property type="entry name" value="Alkaline_phosphatase_core_sf"/>
</dbReference>
<name>A0A4R0PBE3_9SPHI</name>
<protein>
    <submittedName>
        <fullName evidence="6">Arylsulfatase</fullName>
    </submittedName>
</protein>
<sequence length="554" mass="62751">MNSKKLTAFAAIIFFFLSSFSIILINVKRDKPKTANKKPNILLIMADDMGYSDIGCYGSEIKTPNLDRLAQKGIRFKEFYNGARCCPTRASLITGLYPHQTGIGHMSNDPEDSTAFNYGTPAYQGYLNKKCVTIAEVLKSSGYETLMSGKWHLGYHGKEKWPLQRGFDKYYGILAGATNYFNPSGARGLTLMDEVAEPTGQNYYTTDAFTDYAIQFIKENRQQNTKPFFMYLSYTSPHWPLNAFKTDIDKYRGKYKMGWNKLRTERFAQMKKMGIIDQNVKLSLQDGADWDKLSDEQKDEMDYRMAIYAAQIDRMDQNIGRVLSELEKSGQLDNTLIMFLSDNGACAEGGNLGMGLKENLGTKKGYALSYGQSWANASNTPFRKFKHWVNEGGISTPLIVSWPKSIAKSLNGKFANQYGFLPDIMATLIDVAGAKYPTTYQGNNIMALEGKSLVPAILGKEQTIHQEPIFWEHEGNSAVRLGNFKLVKEFKNVNTDRWELYDLAKDRSEVNNLATLIPKKVKELSQAYGKWAKMVGVLPYDEVLKFRKNKQKKE</sequence>
<gene>
    <name evidence="6" type="ORF">EZ449_03650</name>
</gene>
<evidence type="ECO:0000256" key="2">
    <source>
        <dbReference type="ARBA" id="ARBA00022723"/>
    </source>
</evidence>
<dbReference type="PROSITE" id="PS00149">
    <property type="entry name" value="SULFATASE_2"/>
    <property type="match status" value="1"/>
</dbReference>
<dbReference type="GO" id="GO:0046872">
    <property type="term" value="F:metal ion binding"/>
    <property type="evidence" value="ECO:0007669"/>
    <property type="project" value="UniProtKB-KW"/>
</dbReference>
<evidence type="ECO:0000256" key="4">
    <source>
        <dbReference type="ARBA" id="ARBA00022837"/>
    </source>
</evidence>
<evidence type="ECO:0000313" key="6">
    <source>
        <dbReference type="EMBL" id="TCD12235.1"/>
    </source>
</evidence>
<comment type="similarity">
    <text evidence="1">Belongs to the sulfatase family.</text>
</comment>
<dbReference type="OrthoDB" id="9803751at2"/>
<dbReference type="EMBL" id="SJSN01000002">
    <property type="protein sequence ID" value="TCD12235.1"/>
    <property type="molecule type" value="Genomic_DNA"/>
</dbReference>
<evidence type="ECO:0000259" key="5">
    <source>
        <dbReference type="Pfam" id="PF00884"/>
    </source>
</evidence>
<dbReference type="Gene3D" id="3.30.1120.10">
    <property type="match status" value="1"/>
</dbReference>
<dbReference type="PANTHER" id="PTHR42693">
    <property type="entry name" value="ARYLSULFATASE FAMILY MEMBER"/>
    <property type="match status" value="1"/>
</dbReference>
<keyword evidence="2" id="KW-0479">Metal-binding</keyword>
<organism evidence="6 7">
    <name type="scientific">Pedobacter frigidisoli</name>
    <dbReference type="NCBI Taxonomy" id="2530455"/>
    <lineage>
        <taxon>Bacteria</taxon>
        <taxon>Pseudomonadati</taxon>
        <taxon>Bacteroidota</taxon>
        <taxon>Sphingobacteriia</taxon>
        <taxon>Sphingobacteriales</taxon>
        <taxon>Sphingobacteriaceae</taxon>
        <taxon>Pedobacter</taxon>
    </lineage>
</organism>
<dbReference type="AlphaFoldDB" id="A0A4R0PBE3"/>
<dbReference type="Pfam" id="PF00884">
    <property type="entry name" value="Sulfatase"/>
    <property type="match status" value="1"/>
</dbReference>
<keyword evidence="7" id="KW-1185">Reference proteome</keyword>
<dbReference type="FunFam" id="3.40.720.10:FF:000047">
    <property type="entry name" value="Arylsulfatase"/>
    <property type="match status" value="1"/>
</dbReference>
<dbReference type="InterPro" id="IPR000917">
    <property type="entry name" value="Sulfatase_N"/>
</dbReference>
<dbReference type="Proteomes" id="UP000291485">
    <property type="component" value="Unassembled WGS sequence"/>
</dbReference>
<dbReference type="GO" id="GO:0004065">
    <property type="term" value="F:arylsulfatase activity"/>
    <property type="evidence" value="ECO:0007669"/>
    <property type="project" value="TreeGrafter"/>
</dbReference>
<dbReference type="SUPFAM" id="SSF53649">
    <property type="entry name" value="Alkaline phosphatase-like"/>
    <property type="match status" value="1"/>
</dbReference>
<proteinExistence type="inferred from homology"/>